<keyword evidence="2" id="KW-0677">Repeat</keyword>
<feature type="compositionally biased region" description="Polar residues" evidence="4">
    <location>
        <begin position="99"/>
        <end position="111"/>
    </location>
</feature>
<evidence type="ECO:0000313" key="6">
    <source>
        <dbReference type="EMBL" id="EFH82945.1"/>
    </source>
</evidence>
<dbReference type="OrthoDB" id="135039at2"/>
<feature type="repeat" description="WD" evidence="3">
    <location>
        <begin position="1024"/>
        <end position="1065"/>
    </location>
</feature>
<dbReference type="STRING" id="485913.Krac_3841"/>
<evidence type="ECO:0000259" key="5">
    <source>
        <dbReference type="Pfam" id="PF00931"/>
    </source>
</evidence>
<gene>
    <name evidence="6" type="ORF">Krac_3841</name>
</gene>
<feature type="repeat" description="WD" evidence="3">
    <location>
        <begin position="730"/>
        <end position="771"/>
    </location>
</feature>
<dbReference type="Gene3D" id="3.40.50.300">
    <property type="entry name" value="P-loop containing nucleotide triphosphate hydrolases"/>
    <property type="match status" value="1"/>
</dbReference>
<feature type="repeat" description="WD" evidence="3">
    <location>
        <begin position="856"/>
        <end position="897"/>
    </location>
</feature>
<dbReference type="CDD" id="cd00200">
    <property type="entry name" value="WD40"/>
    <property type="match status" value="2"/>
</dbReference>
<evidence type="ECO:0000256" key="2">
    <source>
        <dbReference type="ARBA" id="ARBA00022737"/>
    </source>
</evidence>
<dbReference type="PRINTS" id="PR00320">
    <property type="entry name" value="GPROTEINBRPT"/>
</dbReference>
<organism evidence="6 7">
    <name type="scientific">Ktedonobacter racemifer DSM 44963</name>
    <dbReference type="NCBI Taxonomy" id="485913"/>
    <lineage>
        <taxon>Bacteria</taxon>
        <taxon>Bacillati</taxon>
        <taxon>Chloroflexota</taxon>
        <taxon>Ktedonobacteria</taxon>
        <taxon>Ktedonobacterales</taxon>
        <taxon>Ktedonobacteraceae</taxon>
        <taxon>Ktedonobacter</taxon>
    </lineage>
</organism>
<feature type="region of interest" description="Disordered" evidence="4">
    <location>
        <begin position="99"/>
        <end position="120"/>
    </location>
</feature>
<dbReference type="Pfam" id="PF00400">
    <property type="entry name" value="WD40"/>
    <property type="match status" value="5"/>
</dbReference>
<evidence type="ECO:0000256" key="3">
    <source>
        <dbReference type="PROSITE-ProRule" id="PRU00221"/>
    </source>
</evidence>
<feature type="repeat" description="WD" evidence="3">
    <location>
        <begin position="814"/>
        <end position="855"/>
    </location>
</feature>
<dbReference type="InterPro" id="IPR015943">
    <property type="entry name" value="WD40/YVTN_repeat-like_dom_sf"/>
</dbReference>
<name>D6U340_KTERA</name>
<feature type="domain" description="NB-ARC" evidence="5">
    <location>
        <begin position="167"/>
        <end position="264"/>
    </location>
</feature>
<dbReference type="SUPFAM" id="SSF50978">
    <property type="entry name" value="WD40 repeat-like"/>
    <property type="match status" value="2"/>
</dbReference>
<dbReference type="RefSeq" id="WP_007921434.1">
    <property type="nucleotide sequence ID" value="NZ_ADVG01000004.1"/>
</dbReference>
<evidence type="ECO:0000256" key="4">
    <source>
        <dbReference type="SAM" id="MobiDB-lite"/>
    </source>
</evidence>
<feature type="repeat" description="WD" evidence="3">
    <location>
        <begin position="1108"/>
        <end position="1149"/>
    </location>
</feature>
<dbReference type="SUPFAM" id="SSF52540">
    <property type="entry name" value="P-loop containing nucleoside triphosphate hydrolases"/>
    <property type="match status" value="1"/>
</dbReference>
<feature type="repeat" description="WD" evidence="3">
    <location>
        <begin position="646"/>
        <end position="687"/>
    </location>
</feature>
<dbReference type="InterPro" id="IPR001680">
    <property type="entry name" value="WD40_rpt"/>
</dbReference>
<feature type="repeat" description="WD" evidence="3">
    <location>
        <begin position="772"/>
        <end position="813"/>
    </location>
</feature>
<dbReference type="Pfam" id="PF00931">
    <property type="entry name" value="NB-ARC"/>
    <property type="match status" value="1"/>
</dbReference>
<dbReference type="PRINTS" id="PR00364">
    <property type="entry name" value="DISEASERSIST"/>
</dbReference>
<keyword evidence="1 3" id="KW-0853">WD repeat</keyword>
<dbReference type="InParanoid" id="D6U340"/>
<dbReference type="SMART" id="SM00320">
    <property type="entry name" value="WD40"/>
    <property type="match status" value="14"/>
</dbReference>
<protein>
    <submittedName>
        <fullName evidence="6">WD40 repeat, subgroup</fullName>
    </submittedName>
</protein>
<dbReference type="AlphaFoldDB" id="D6U340"/>
<dbReference type="InterPro" id="IPR019775">
    <property type="entry name" value="WD40_repeat_CS"/>
</dbReference>
<dbReference type="PROSITE" id="PS50231">
    <property type="entry name" value="RICIN_B_LECTIN"/>
    <property type="match status" value="1"/>
</dbReference>
<dbReference type="Pfam" id="PF25173">
    <property type="entry name" value="Beta-prop_WDR3_1st"/>
    <property type="match status" value="2"/>
</dbReference>
<dbReference type="GO" id="GO:0043531">
    <property type="term" value="F:ADP binding"/>
    <property type="evidence" value="ECO:0007669"/>
    <property type="project" value="InterPro"/>
</dbReference>
<dbReference type="InterPro" id="IPR027417">
    <property type="entry name" value="P-loop_NTPase"/>
</dbReference>
<comment type="caution">
    <text evidence="6">The sequence shown here is derived from an EMBL/GenBank/DDBJ whole genome shotgun (WGS) entry which is preliminary data.</text>
</comment>
<dbReference type="InterPro" id="IPR053299">
    <property type="entry name" value="ASTRA_WD_repeat"/>
</dbReference>
<feature type="repeat" description="WD" evidence="3">
    <location>
        <begin position="688"/>
        <end position="729"/>
    </location>
</feature>
<dbReference type="EMBL" id="ADVG01000004">
    <property type="protein sequence ID" value="EFH82945.1"/>
    <property type="molecule type" value="Genomic_DNA"/>
</dbReference>
<proteinExistence type="predicted"/>
<dbReference type="PANTHER" id="PTHR44156">
    <property type="entry name" value="SUPERNUMERARY LIMBS, ISOFORM B-RELATED"/>
    <property type="match status" value="1"/>
</dbReference>
<evidence type="ECO:0000313" key="7">
    <source>
        <dbReference type="Proteomes" id="UP000004508"/>
    </source>
</evidence>
<dbReference type="InterPro" id="IPR036322">
    <property type="entry name" value="WD40_repeat_dom_sf"/>
</dbReference>
<dbReference type="InterPro" id="IPR020472">
    <property type="entry name" value="WD40_PAC1"/>
</dbReference>
<dbReference type="FunFam" id="2.130.10.10:FF:000228">
    <property type="entry name" value="COMPASS-like H3K4 histone methylase component WDR5A"/>
    <property type="match status" value="1"/>
</dbReference>
<dbReference type="Proteomes" id="UP000004508">
    <property type="component" value="Unassembled WGS sequence"/>
</dbReference>
<reference evidence="6 7" key="1">
    <citation type="journal article" date="2011" name="Stand. Genomic Sci.">
        <title>Non-contiguous finished genome sequence and contextual data of the filamentous soil bacterium Ktedonobacter racemifer type strain (SOSP1-21).</title>
        <authorList>
            <person name="Chang Y.J."/>
            <person name="Land M."/>
            <person name="Hauser L."/>
            <person name="Chertkov O."/>
            <person name="Del Rio T.G."/>
            <person name="Nolan M."/>
            <person name="Copeland A."/>
            <person name="Tice H."/>
            <person name="Cheng J.F."/>
            <person name="Lucas S."/>
            <person name="Han C."/>
            <person name="Goodwin L."/>
            <person name="Pitluck S."/>
            <person name="Ivanova N."/>
            <person name="Ovchinikova G."/>
            <person name="Pati A."/>
            <person name="Chen A."/>
            <person name="Palaniappan K."/>
            <person name="Mavromatis K."/>
            <person name="Liolios K."/>
            <person name="Brettin T."/>
            <person name="Fiebig A."/>
            <person name="Rohde M."/>
            <person name="Abt B."/>
            <person name="Goker M."/>
            <person name="Detter J.C."/>
            <person name="Woyke T."/>
            <person name="Bristow J."/>
            <person name="Eisen J.A."/>
            <person name="Markowitz V."/>
            <person name="Hugenholtz P."/>
            <person name="Kyrpides N.C."/>
            <person name="Klenk H.P."/>
            <person name="Lapidus A."/>
        </authorList>
    </citation>
    <scope>NUCLEOTIDE SEQUENCE [LARGE SCALE GENOMIC DNA]</scope>
    <source>
        <strain evidence="7">DSM 44963</strain>
    </source>
</reference>
<dbReference type="PROSITE" id="PS50294">
    <property type="entry name" value="WD_REPEATS_REGION"/>
    <property type="match status" value="13"/>
</dbReference>
<keyword evidence="7" id="KW-1185">Reference proteome</keyword>
<dbReference type="eggNOG" id="COG2319">
    <property type="taxonomic scope" value="Bacteria"/>
</dbReference>
<sequence>MNLERFREKVRYYRPLTERTQEDLAKALGLSPYVLSHKLHGTRNARLTHREVQAIVKTLVEWGAMTRQAEARELLELMDCPDFLPDEWNAPPFKWLEATTSTPSGPLSHTPSPGVEHAVPVQPGRVTRPLARESRQEAIASPPLRRDWGEAIDVSAFYGRESELVELERWIVDERCRLVALLSRGGYGKTALSVKLTQQIAHHFDVVIWRSLQNAPPLERLLADYLTFLSEQHTTDLPESTGERMTLLLEYLRTARCLLALDNVETLFQERSRAGTYRAGYEAYGQFFQRVGQTAHQSCLLLTSREKPKELAPLEGDHAPVRTMTLAGLELEACRQILKDSNLAGTEGEYRSLADRSAGNPLALKMVAATIRDLFGGNITEFLSQGTVLFGGMRGLLDQQFEHLSALEEALLFWLALAREPLALAELVSESLSPLPGKELLEALGALRRRSLLERGEAGAVFTLHPVVMEYVAERLVEQVAQEITTGHLELVLSHCLMKAQTKEYVRHAQAELLLKPVLARLRTLLKSEQVIEQQLRQALATVRSRSWEEQGYGGGNVINLLAQLRGTLRGYDFSHQRIRQAYLAGVELQEANFAASHFEQSVFSEPFSAIYCVAFSPDGQCLAGGSMNGEIGVWQVARWKQLMTLSGHLGWVWSVAFRPDGARLASGGEDRLVRLWEVSTGQCLKTLQGHTDWVRSVAFSPDGARLASSSNDGTVKLWEVSTGQCLTTFQGHTGRVWSVAFSPDGTRLASSSDDGTVRLWEVSTEQCLATLQGHTGRVWSVAFSADSATLGSGSNDQMVKLWEVNTGKCLTTLQGHTDWVRSVAFSPDGARLASGSHDRTVRVWEVSTGQCLTTLQGHTGQVWAVAFSPNGTRLASGSYDGTVRLWEVSTGQCLATLQGHAIWSTSVSFSPDRSRFATGGHDGTVKLWEVSTGKCLKTLRGHTSWVGSVGFSLDGTLLASGSHDRTVRVWEVSTGKCLKTLQGHTDWVRSVTFSPDGSRLASGSYDTTVRTWEVSTGKCLQTLRGHTSWVGSVGFSLDGTLLASGSHDRTVRVWEVSTGKCLKTLQGHTDLVRSGAFSPDGTVLASGSDDRTVRVWDVSTGQCLKILQGHTGWVESVIFSPDGATLASGGHDGTVRVWEVSSGACLKTLHRHPGRIWAVVFSPDGSLVLSASEDRTILCWNVRTGECVSMVRNRLYEGMNITGITGLTEAQKATLRALGAVEDSPVKITQPTRQGW</sequence>
<dbReference type="InterPro" id="IPR002182">
    <property type="entry name" value="NB-ARC"/>
</dbReference>
<feature type="repeat" description="WD" evidence="3">
    <location>
        <begin position="1150"/>
        <end position="1191"/>
    </location>
</feature>
<feature type="repeat" description="WD" evidence="3">
    <location>
        <begin position="940"/>
        <end position="981"/>
    </location>
</feature>
<accession>D6U340</accession>
<feature type="repeat" description="WD" evidence="3">
    <location>
        <begin position="604"/>
        <end position="645"/>
    </location>
</feature>
<dbReference type="PROSITE" id="PS00678">
    <property type="entry name" value="WD_REPEATS_1"/>
    <property type="match status" value="11"/>
</dbReference>
<feature type="repeat" description="WD" evidence="3">
    <location>
        <begin position="898"/>
        <end position="939"/>
    </location>
</feature>
<feature type="repeat" description="WD" evidence="3">
    <location>
        <begin position="982"/>
        <end position="1023"/>
    </location>
</feature>
<evidence type="ECO:0000256" key="1">
    <source>
        <dbReference type="ARBA" id="ARBA00022574"/>
    </source>
</evidence>
<dbReference type="Gene3D" id="2.130.10.10">
    <property type="entry name" value="YVTN repeat-like/Quinoprotein amine dehydrogenase"/>
    <property type="match status" value="8"/>
</dbReference>
<feature type="repeat" description="WD" evidence="3">
    <location>
        <begin position="1066"/>
        <end position="1107"/>
    </location>
</feature>
<dbReference type="PROSITE" id="PS50082">
    <property type="entry name" value="WD_REPEATS_2"/>
    <property type="match status" value="14"/>
</dbReference>